<dbReference type="AlphaFoldDB" id="A0A9Q0KVH6"/>
<dbReference type="EMBL" id="JAMYWD010000003">
    <property type="protein sequence ID" value="KAJ4977019.1"/>
    <property type="molecule type" value="Genomic_DNA"/>
</dbReference>
<dbReference type="PANTHER" id="PTHR34777">
    <property type="entry name" value="VQ MOTIF-CONTAINING PROTEIN 10"/>
    <property type="match status" value="1"/>
</dbReference>
<evidence type="ECO:0000259" key="1">
    <source>
        <dbReference type="Pfam" id="PF05678"/>
    </source>
</evidence>
<gene>
    <name evidence="2" type="ORF">NE237_002125</name>
</gene>
<feature type="domain" description="VQ" evidence="1">
    <location>
        <begin position="13"/>
        <end position="38"/>
    </location>
</feature>
<proteinExistence type="predicted"/>
<organism evidence="2 3">
    <name type="scientific">Protea cynaroides</name>
    <dbReference type="NCBI Taxonomy" id="273540"/>
    <lineage>
        <taxon>Eukaryota</taxon>
        <taxon>Viridiplantae</taxon>
        <taxon>Streptophyta</taxon>
        <taxon>Embryophyta</taxon>
        <taxon>Tracheophyta</taxon>
        <taxon>Spermatophyta</taxon>
        <taxon>Magnoliopsida</taxon>
        <taxon>Proteales</taxon>
        <taxon>Proteaceae</taxon>
        <taxon>Protea</taxon>
    </lineage>
</organism>
<dbReference type="OrthoDB" id="691083at2759"/>
<dbReference type="PANTHER" id="PTHR34777:SF1">
    <property type="entry name" value="VQ MOTIF-CONTAINING PROTEIN 10"/>
    <property type="match status" value="1"/>
</dbReference>
<sequence length="102" mass="11271">MSGGGRDAVKVKIINTEYVYTDRMSFKSVVQKLTGKDAEIITKAEGSLARCNTAGRAYAGGDFERTHGVAVPSRGFLSQEEFDRITKEMPSMDEVFRLWGDS</sequence>
<dbReference type="Proteomes" id="UP001141806">
    <property type="component" value="Unassembled WGS sequence"/>
</dbReference>
<dbReference type="InterPro" id="IPR008889">
    <property type="entry name" value="VQ"/>
</dbReference>
<dbReference type="InterPro" id="IPR039608">
    <property type="entry name" value="VQ_1/10"/>
</dbReference>
<reference evidence="2" key="1">
    <citation type="journal article" date="2023" name="Plant J.">
        <title>The genome of the king protea, Protea cynaroides.</title>
        <authorList>
            <person name="Chang J."/>
            <person name="Duong T.A."/>
            <person name="Schoeman C."/>
            <person name="Ma X."/>
            <person name="Roodt D."/>
            <person name="Barker N."/>
            <person name="Li Z."/>
            <person name="Van de Peer Y."/>
            <person name="Mizrachi E."/>
        </authorList>
    </citation>
    <scope>NUCLEOTIDE SEQUENCE</scope>
    <source>
        <tissue evidence="2">Young leaves</tissue>
    </source>
</reference>
<name>A0A9Q0KVH6_9MAGN</name>
<accession>A0A9Q0KVH6</accession>
<evidence type="ECO:0000313" key="3">
    <source>
        <dbReference type="Proteomes" id="UP001141806"/>
    </source>
</evidence>
<protein>
    <recommendedName>
        <fullName evidence="1">VQ domain-containing protein</fullName>
    </recommendedName>
</protein>
<evidence type="ECO:0000313" key="2">
    <source>
        <dbReference type="EMBL" id="KAJ4977019.1"/>
    </source>
</evidence>
<keyword evidence="3" id="KW-1185">Reference proteome</keyword>
<comment type="caution">
    <text evidence="2">The sequence shown here is derived from an EMBL/GenBank/DDBJ whole genome shotgun (WGS) entry which is preliminary data.</text>
</comment>
<dbReference type="Pfam" id="PF05678">
    <property type="entry name" value="VQ"/>
    <property type="match status" value="1"/>
</dbReference>